<dbReference type="Proteomes" id="UP000237319">
    <property type="component" value="Unassembled WGS sequence"/>
</dbReference>
<protein>
    <submittedName>
        <fullName evidence="1">Uncharacterized protein</fullName>
    </submittedName>
</protein>
<comment type="caution">
    <text evidence="1">The sequence shown here is derived from an EMBL/GenBank/DDBJ whole genome shotgun (WGS) entry which is preliminary data.</text>
</comment>
<keyword evidence="2" id="KW-1185">Reference proteome</keyword>
<dbReference type="RefSeq" id="WP_103976289.1">
    <property type="nucleotide sequence ID" value="NZ_PGLV01000001.1"/>
</dbReference>
<gene>
    <name evidence="1" type="ORF">LYSIN_00638</name>
</gene>
<reference evidence="1 2" key="1">
    <citation type="submission" date="2017-11" db="EMBL/GenBank/DDBJ databases">
        <title>Genome sequence of Lysinibacillus sphaericus, a lignin-degrading bacteria isolated from municipal solid waste soil.</title>
        <authorList>
            <person name="Persinoti G.F."/>
            <person name="Paixao D.A."/>
            <person name="Bugg T.D."/>
            <person name="Squina F.M."/>
        </authorList>
    </citation>
    <scope>NUCLEOTIDE SEQUENCE [LARGE SCALE GENOMIC DNA]</scope>
    <source>
        <strain evidence="1 2">A1</strain>
    </source>
</reference>
<dbReference type="AlphaFoldDB" id="A0A2S5CYE9"/>
<accession>A0A2S5CYE9</accession>
<dbReference type="EMBL" id="PGLV01000001">
    <property type="protein sequence ID" value="POZ55855.1"/>
    <property type="molecule type" value="Genomic_DNA"/>
</dbReference>
<evidence type="ECO:0000313" key="2">
    <source>
        <dbReference type="Proteomes" id="UP000237319"/>
    </source>
</evidence>
<sequence>MVKKIKLMLYAPGLVIFDPLTLNNFLEKNNIVEPNLLKFFSENEKIGREVISKGCIIPIYEIPELDEYYQIIINSEQDNTVIPKESHIFLTNPFPLHVTSNNIIISDISALIDWDKNYYLNYENLKDESYDNCYSIQMTKNNYSVTITGCCGNNSECEVEFGYIINLSATQKLPQFDFTKSIDEYNFVVDPENRRA</sequence>
<name>A0A2S5CYE9_LYSSH</name>
<organism evidence="1 2">
    <name type="scientific">Lysinibacillus sphaericus</name>
    <name type="common">Bacillus sphaericus</name>
    <dbReference type="NCBI Taxonomy" id="1421"/>
    <lineage>
        <taxon>Bacteria</taxon>
        <taxon>Bacillati</taxon>
        <taxon>Bacillota</taxon>
        <taxon>Bacilli</taxon>
        <taxon>Bacillales</taxon>
        <taxon>Bacillaceae</taxon>
        <taxon>Lysinibacillus</taxon>
    </lineage>
</organism>
<proteinExistence type="predicted"/>
<evidence type="ECO:0000313" key="1">
    <source>
        <dbReference type="EMBL" id="POZ55855.1"/>
    </source>
</evidence>